<gene>
    <name evidence="3" type="ORF">A2704_00655</name>
</gene>
<evidence type="ECO:0000256" key="1">
    <source>
        <dbReference type="SAM" id="Phobius"/>
    </source>
</evidence>
<dbReference type="AlphaFoldDB" id="A0A1F6CS31"/>
<evidence type="ECO:0000313" key="3">
    <source>
        <dbReference type="EMBL" id="OGG51998.1"/>
    </source>
</evidence>
<evidence type="ECO:0000313" key="4">
    <source>
        <dbReference type="Proteomes" id="UP000176445"/>
    </source>
</evidence>
<comment type="caution">
    <text evidence="3">The sequence shown here is derived from an EMBL/GenBank/DDBJ whole genome shotgun (WGS) entry which is preliminary data.</text>
</comment>
<protein>
    <submittedName>
        <fullName evidence="3">Uncharacterized protein</fullName>
    </submittedName>
</protein>
<keyword evidence="2" id="KW-0732">Signal</keyword>
<feature type="transmembrane region" description="Helical" evidence="1">
    <location>
        <begin position="37"/>
        <end position="55"/>
    </location>
</feature>
<dbReference type="Proteomes" id="UP000176445">
    <property type="component" value="Unassembled WGS sequence"/>
</dbReference>
<feature type="chain" id="PRO_5009523516" evidence="2">
    <location>
        <begin position="22"/>
        <end position="126"/>
    </location>
</feature>
<dbReference type="EMBL" id="MFKW01000007">
    <property type="protein sequence ID" value="OGG51998.1"/>
    <property type="molecule type" value="Genomic_DNA"/>
</dbReference>
<name>A0A1F6CS31_9BACT</name>
<sequence>MKYIRPLLMIAMILLPTVAFAQAPRTFQELAADIVDIFNSTTAVLIVAGIVIYFYGVSTNILKFSDEGGEKVKAYFLWGIIILFVMVSIWGILQLLQRTLFGTASTNPATGQVQTSQDPFGGARFE</sequence>
<proteinExistence type="predicted"/>
<evidence type="ECO:0000256" key="2">
    <source>
        <dbReference type="SAM" id="SignalP"/>
    </source>
</evidence>
<keyword evidence="1" id="KW-1133">Transmembrane helix</keyword>
<feature type="signal peptide" evidence="2">
    <location>
        <begin position="1"/>
        <end position="21"/>
    </location>
</feature>
<keyword evidence="1" id="KW-0472">Membrane</keyword>
<feature type="transmembrane region" description="Helical" evidence="1">
    <location>
        <begin position="75"/>
        <end position="93"/>
    </location>
</feature>
<reference evidence="3 4" key="1">
    <citation type="journal article" date="2016" name="Nat. Commun.">
        <title>Thousands of microbial genomes shed light on interconnected biogeochemical processes in an aquifer system.</title>
        <authorList>
            <person name="Anantharaman K."/>
            <person name="Brown C.T."/>
            <person name="Hug L.A."/>
            <person name="Sharon I."/>
            <person name="Castelle C.J."/>
            <person name="Probst A.J."/>
            <person name="Thomas B.C."/>
            <person name="Singh A."/>
            <person name="Wilkins M.J."/>
            <person name="Karaoz U."/>
            <person name="Brodie E.L."/>
            <person name="Williams K.H."/>
            <person name="Hubbard S.S."/>
            <person name="Banfield J.F."/>
        </authorList>
    </citation>
    <scope>NUCLEOTIDE SEQUENCE [LARGE SCALE GENOMIC DNA]</scope>
</reference>
<keyword evidence="1" id="KW-0812">Transmembrane</keyword>
<organism evidence="3 4">
    <name type="scientific">Candidatus Kaiserbacteria bacterium RIFCSPHIGHO2_01_FULL_54_36b</name>
    <dbReference type="NCBI Taxonomy" id="1798483"/>
    <lineage>
        <taxon>Bacteria</taxon>
        <taxon>Candidatus Kaiseribacteriota</taxon>
    </lineage>
</organism>
<accession>A0A1F6CS31</accession>